<organism evidence="4 5">
    <name type="scientific">Porphyra umbilicalis</name>
    <name type="common">Purple laver</name>
    <name type="synonym">Red alga</name>
    <dbReference type="NCBI Taxonomy" id="2786"/>
    <lineage>
        <taxon>Eukaryota</taxon>
        <taxon>Rhodophyta</taxon>
        <taxon>Bangiophyceae</taxon>
        <taxon>Bangiales</taxon>
        <taxon>Bangiaceae</taxon>
        <taxon>Porphyra</taxon>
    </lineage>
</organism>
<accession>A0A1X6PJK0</accession>
<dbReference type="Pfam" id="PF14214">
    <property type="entry name" value="Helitron_like_N"/>
    <property type="match status" value="1"/>
</dbReference>
<evidence type="ECO:0000259" key="3">
    <source>
        <dbReference type="Pfam" id="PF20209"/>
    </source>
</evidence>
<reference evidence="4 5" key="1">
    <citation type="submission" date="2017-03" db="EMBL/GenBank/DDBJ databases">
        <title>WGS assembly of Porphyra umbilicalis.</title>
        <authorList>
            <person name="Brawley S.H."/>
            <person name="Blouin N.A."/>
            <person name="Ficko-Blean E."/>
            <person name="Wheeler G.L."/>
            <person name="Lohr M."/>
            <person name="Goodson H.V."/>
            <person name="Jenkins J.W."/>
            <person name="Blaby-Haas C.E."/>
            <person name="Helliwell K.E."/>
            <person name="Chan C."/>
            <person name="Marriage T."/>
            <person name="Bhattacharya D."/>
            <person name="Klein A.S."/>
            <person name="Badis Y."/>
            <person name="Brodie J."/>
            <person name="Cao Y."/>
            <person name="Collen J."/>
            <person name="Dittami S.M."/>
            <person name="Gachon C.M."/>
            <person name="Green B.R."/>
            <person name="Karpowicz S."/>
            <person name="Kim J.W."/>
            <person name="Kudahl U."/>
            <person name="Lin S."/>
            <person name="Michel G."/>
            <person name="Mittag M."/>
            <person name="Olson B.J."/>
            <person name="Pangilinan J."/>
            <person name="Peng Y."/>
            <person name="Qiu H."/>
            <person name="Shu S."/>
            <person name="Singer J.T."/>
            <person name="Smith A.G."/>
            <person name="Sprecher B.N."/>
            <person name="Wagner V."/>
            <person name="Wang W."/>
            <person name="Wang Z.-Y."/>
            <person name="Yan J."/>
            <person name="Yarish C."/>
            <person name="Zoeuner-Riek S."/>
            <person name="Zhuang Y."/>
            <person name="Zou Y."/>
            <person name="Lindquist E.A."/>
            <person name="Grimwood J."/>
            <person name="Barry K."/>
            <person name="Rokhsar D.S."/>
            <person name="Schmutz J."/>
            <person name="Stiller J.W."/>
            <person name="Grossman A.R."/>
            <person name="Prochnik S.E."/>
        </authorList>
    </citation>
    <scope>NUCLEOTIDE SEQUENCE [LARGE SCALE GENOMIC DNA]</scope>
    <source>
        <strain evidence="4">4086291</strain>
    </source>
</reference>
<dbReference type="InterPro" id="IPR046700">
    <property type="entry name" value="DUF6570"/>
</dbReference>
<keyword evidence="5" id="KW-1185">Reference proteome</keyword>
<evidence type="ECO:0000313" key="5">
    <source>
        <dbReference type="Proteomes" id="UP000218209"/>
    </source>
</evidence>
<sequence>MKDARDRLWGDHTTGEVCGVCNRLVVAAKVEEVELRGRLLARVLRRWALPRDMPSELRSQYDCSEVPGIEELASVGLSPRGVRRDGPRVLLTLCRMCLRSRSRPAHIPPRFAIANKFSIGLLPDDLLDSTCLEMRLMCMVTVCMSVGVVRGGANRVLRSHVGVFDARPATIVTQLPRVLEDSAQTFMVILAGLLSSAKELAVLRAHRVRGQRLRQLFEFFTSLNKLYGNGAVSRRDGGFVDQETHLEHDQPAKGRSHASEGSGGAVDATSEDGGQDAAVVALDRGMAADQSNVRQRVDTDVTKTSADELLVRRAAGVHLNVEGVSSTERLEAVVPEIGRRRFAGGAPVVIRQGGALVSDQTLHLVALMFQGFFPFGRGDPDEPRRVSVSRAQCLRHYALLSSRRFAQDTVYPLVAFDIVARHMALSRATLNCRMGGAEQNVAVAHVSESQLAALLEYDASCLAAARNNEPRPGVPPTLGSAKVLSNRVRAAAGYAPGSNAQRQVQQRRGFGLQTLFGSAFVFVMASPKDNGSLTVAYLAGDVEASKLIHVGSRDLPAQAQRFASSAKDPVAAARYFHRASTTFFEVLLGYDMDGQRPLARGGIFGHLEALIAGVETQGDGTLHFHALGWIQGTPRLFSGVAY</sequence>
<feature type="region of interest" description="Disordered" evidence="1">
    <location>
        <begin position="247"/>
        <end position="272"/>
    </location>
</feature>
<feature type="domain" description="Helitron helicase-like" evidence="2">
    <location>
        <begin position="399"/>
        <end position="627"/>
    </location>
</feature>
<dbReference type="OrthoDB" id="124644at2759"/>
<evidence type="ECO:0000313" key="4">
    <source>
        <dbReference type="EMBL" id="OSX81037.1"/>
    </source>
</evidence>
<dbReference type="Proteomes" id="UP000218209">
    <property type="component" value="Unassembled WGS sequence"/>
</dbReference>
<evidence type="ECO:0000259" key="2">
    <source>
        <dbReference type="Pfam" id="PF14214"/>
    </source>
</evidence>
<evidence type="ECO:0000256" key="1">
    <source>
        <dbReference type="SAM" id="MobiDB-lite"/>
    </source>
</evidence>
<dbReference type="EMBL" id="KV918766">
    <property type="protein sequence ID" value="OSX81037.1"/>
    <property type="molecule type" value="Genomic_DNA"/>
</dbReference>
<name>A0A1X6PJK0_PORUM</name>
<dbReference type="InterPro" id="IPR025476">
    <property type="entry name" value="Helitron_helicase-like"/>
</dbReference>
<feature type="domain" description="DUF6570" evidence="3">
    <location>
        <begin position="107"/>
        <end position="229"/>
    </location>
</feature>
<proteinExistence type="predicted"/>
<dbReference type="Pfam" id="PF20209">
    <property type="entry name" value="DUF6570"/>
    <property type="match status" value="1"/>
</dbReference>
<protein>
    <submittedName>
        <fullName evidence="4">Uncharacterized protein</fullName>
    </submittedName>
</protein>
<dbReference type="AlphaFoldDB" id="A0A1X6PJK0"/>
<gene>
    <name evidence="4" type="ORF">BU14_0027s0063</name>
</gene>